<feature type="compositionally biased region" description="Polar residues" evidence="2">
    <location>
        <begin position="1740"/>
        <end position="1755"/>
    </location>
</feature>
<organism evidence="4 5">
    <name type="scientific">Symbiodinium natans</name>
    <dbReference type="NCBI Taxonomy" id="878477"/>
    <lineage>
        <taxon>Eukaryota</taxon>
        <taxon>Sar</taxon>
        <taxon>Alveolata</taxon>
        <taxon>Dinophyceae</taxon>
        <taxon>Suessiales</taxon>
        <taxon>Symbiodiniaceae</taxon>
        <taxon>Symbiodinium</taxon>
    </lineage>
</organism>
<dbReference type="CDD" id="cd09272">
    <property type="entry name" value="RNase_HI_RT_Ty1"/>
    <property type="match status" value="1"/>
</dbReference>
<accession>A0A812JQX7</accession>
<dbReference type="Gene3D" id="1.10.720.30">
    <property type="entry name" value="SAP domain"/>
    <property type="match status" value="1"/>
</dbReference>
<feature type="region of interest" description="Disordered" evidence="2">
    <location>
        <begin position="2539"/>
        <end position="2564"/>
    </location>
</feature>
<keyword evidence="5" id="KW-1185">Reference proteome</keyword>
<dbReference type="InterPro" id="IPR036361">
    <property type="entry name" value="SAP_dom_sf"/>
</dbReference>
<evidence type="ECO:0000259" key="3">
    <source>
        <dbReference type="PROSITE" id="PS50800"/>
    </source>
</evidence>
<dbReference type="EMBL" id="CAJNDS010000446">
    <property type="protein sequence ID" value="CAE7207099.1"/>
    <property type="molecule type" value="Genomic_DNA"/>
</dbReference>
<reference evidence="4" key="1">
    <citation type="submission" date="2021-02" db="EMBL/GenBank/DDBJ databases">
        <authorList>
            <person name="Dougan E. K."/>
            <person name="Rhodes N."/>
            <person name="Thang M."/>
            <person name="Chan C."/>
        </authorList>
    </citation>
    <scope>NUCLEOTIDE SEQUENCE</scope>
</reference>
<keyword evidence="1" id="KW-0175">Coiled coil</keyword>
<feature type="coiled-coil region" evidence="1">
    <location>
        <begin position="1773"/>
        <end position="1800"/>
    </location>
</feature>
<dbReference type="SMART" id="SM00513">
    <property type="entry name" value="SAP"/>
    <property type="match status" value="1"/>
</dbReference>
<evidence type="ECO:0000313" key="4">
    <source>
        <dbReference type="EMBL" id="CAE7207099.1"/>
    </source>
</evidence>
<feature type="domain" description="SAP" evidence="3">
    <location>
        <begin position="2591"/>
        <end position="2625"/>
    </location>
</feature>
<sequence>MSSSNPPDDMQSVHNLGPAGQQVMSPSAQGLALDGEDRGPDYGGEAAATGMDGGGPCGVLMNGVAGSRAQRVFSTYGSVVPPDSDVDTARIPGQTAASVSDATTADDTGPGAATNVGHTYTRNADVRIMTAPAATVQEMTTTTTVEQYAALPVAEVTMSSQTNHLGFSPPEELLDGSPRVAGANNGPVWIARLGEFLQRRVTQAGAILERTTRQTPTLSPPASWAQDPGRLFTPEAEQVMQSWNRRAPLLHGPVPPRDIESSSGSLTQEQILQEVQRQVQSAMRDHQEVHYGNCWKQEFLCGTRINLMVAAIWWDLQEILSIRSLRLPDLHEVVEWVLSLWVEAILLDYHDTLKLFRVKLVSNVYVQKSKQGIQRPLVYDSAYLKVILVCIKKGMNVERQDLNRGLLRVILLALDMEGSQGGQEFPRRLYVHQDNTVVKPGLVDLPRLAEASDTSAIDVGDWLHSLMNPMGDLSNSSSSWWHAILTSLEAYYQAYLRASTRDKLSLRPETFACAEVGDSKWSRVDKRAASMILASLPESVRGEVMAARLSGTLQILARVIVLYRPGGAAERQQVLKALESPTVASTPLEAVEALRRWSRWLRGLQPPDSSVLLKGLDMMVRKPITESSEISFRIGILRYNLEVDTKPCTATVKELHQALLSEFEQVAFKGRQMLHLWKQAACPERVSYTPQEPSEDNTDGCDIVQDHNYFFTWHLWRTSCFDNGGFLECPSTKYRANMMLRQMTQMNLKTLTLATVEREAACRTGLLDSGASHAYRIGSEEEFQAATKVQVQLADGKEVELRQTSTGTLLSPNDQTSPIVPLGELIESLDCTLEWTRDGMTIQHPQRGEIRPRMVANCPTVTEGQALELIRDIEEKKNQLVDATRSSAKLLWCWDKEQSWSQHLFDFLDTGSRTAQLRAMEAEDSPFKGLSASVRAALAEEVVLNVDAGAKYVKAMPISRRMRRTLLAAPWTLHLYAGAGNHGDLKSLGPMLEVDIQISKAYDLRKTAGTYRALLWSAAQGLLDGVVGAPPCRGTEDEELVAKQMWLMMVAKAARIKRTGFPVYLAMEGDRLLGELAKNEDGCLPNVAKIFTNYKDAMCLETLTPGVLTNLDMQLNDENKKANDGRWTATFKESLAQAVEQWKLRPEEVQRAKWMAKMDSNPDAFLKALSTKELAAWKTHIRNNHIPYNRRCRTCVEASGLGRMHKKVKTPSSYCLSLDILGPLRQRGEDPDHRDYRYMLVGAYLFPKLESFKKKEGQENPEPPPALDPAEEEGVDEGHRFHPVMEGKSVIGGVGVEDLVGEQGAISFDDMFAEEEEDLAPPPEEELPAGLSDEDFKKLFGEEVGDGNPEFQVLYVAHPLRTRTTNEIGAAVQEIYLKLRAEGQSPQSNGRAEAAVKWMKNQAKRLLLSTPVPRSCWTAAMTYSAWAQRERAMGRGADLLPFGSRVHLRSKVYGTGGKYDLNSRWKPGYYVGPSVDVRGGHVVRCDDGTYLTSQHLRPNLVDSDKLGGKPEFEAIVTEPVRRVVGKRKPNTMEEPQEEDVEHLVDPGHPAEEYARVLLEEEFLEKDQVEVLAGLLPMKTDAPKRFGETGEDGGWWSSGTFVHGGVAGVRSSSSAFPCTTRVLTKYLKQLQPDASFSAVALFINTQTKAHKDVHNLGMNIITPLSKFEGGGLLMEPAGEESYHLNVNEGTLQFDPKVKHSTLPWSGGDRLVLVGYHTRGVEKIKEEDRQRLHELGFPLRPITSSPPRIAKAQSSAPKTKGLGSPNDFRPLHSINEDLEMVLKDLDERATRLRDLLEEEEILAEEYRRCGDVTRETLNDTRNAVSKFLEETHEQIVEIERVRMLNCLRIASMATGNQEMAEVDYEQLLADLEGDLDVIHNVPLEQVKNVLSRWVEAIKEEVTALFNSGTIVKVSHQQAMDMESAGELKMAPAKCVFTLKPPKSKGGKYRRKCRTVICGNYVDPSNMSLYASGASTEALRVALVTAAMHHWDGATADIVTAFLLATWPGDMPKYGMRPPKVVRDAGAASDETWVIVRPLYGLRESPAIWSNFRNARLKAAKIKFGSLELTLTPTIAESELWLVRDSSKRLHGLVVTYVDDLFYFGNTPVIQCLHNFVKEEWPTSDLEWINENTAVRYLGVEVKKEGASYSISQQAYIMELLRAHDLQDALHTELPVPREWLEQVELQDPEPEDFSEEELRMGQRYVGEVSWLAMKTRPDIVFVVNHMATHVGRRPLHVTRLGKRLMSYLAATAGMRLRMAPRLDKPKELVCYTDASYAPYGSRSFGAAVIVQCGVPVAWKAGRQSFITMSVMEAELYAATQGCNLLDSIAAILDELAPGVYKRVLAIDNTSAAAMYRGGPGSQRTRHLKIRAHYLREATELGLLEIRHTPGVQQLADLATKMMTKVRLRQLLELWGFVGFRIAETLATLQLKILAAILTVISLFTPATGSSLEDEDLKEPIPTIHYLELMCITVMICASIIGCWEGAKLVYRWGLRQHRRAKKALKLEQVRNLVSRAAQTEVAIQATAADLDETPTIMMEAPSSRPATLRRRAASQSSPTTAHDGLSAFSDVPTEVRQDDADMRERLRVARDLLMLMTVEHLRQALRIQGQPTSGVKGDLAERLKNYFGAEEPPAGSMLPSTRQLRYVLYIWRHRNISGRHHLLWSEVCTRAEISKWIETWRHA</sequence>
<dbReference type="InterPro" id="IPR003034">
    <property type="entry name" value="SAP_dom"/>
</dbReference>
<feature type="region of interest" description="Disordered" evidence="2">
    <location>
        <begin position="95"/>
        <end position="117"/>
    </location>
</feature>
<feature type="region of interest" description="Disordered" evidence="2">
    <location>
        <begin position="1254"/>
        <end position="1276"/>
    </location>
</feature>
<evidence type="ECO:0000313" key="5">
    <source>
        <dbReference type="Proteomes" id="UP000604046"/>
    </source>
</evidence>
<feature type="region of interest" description="Disordered" evidence="2">
    <location>
        <begin position="1740"/>
        <end position="1764"/>
    </location>
</feature>
<protein>
    <submittedName>
        <fullName evidence="4">RE1 protein</fullName>
    </submittedName>
</protein>
<name>A0A812JQX7_9DINO</name>
<proteinExistence type="predicted"/>
<dbReference type="OrthoDB" id="428809at2759"/>
<feature type="compositionally biased region" description="Low complexity" evidence="2">
    <location>
        <begin position="95"/>
        <end position="114"/>
    </location>
</feature>
<evidence type="ECO:0000256" key="1">
    <source>
        <dbReference type="SAM" id="Coils"/>
    </source>
</evidence>
<dbReference type="Proteomes" id="UP000604046">
    <property type="component" value="Unassembled WGS sequence"/>
</dbReference>
<dbReference type="Pfam" id="PF07727">
    <property type="entry name" value="RVT_2"/>
    <property type="match status" value="1"/>
</dbReference>
<evidence type="ECO:0000256" key="2">
    <source>
        <dbReference type="SAM" id="MobiDB-lite"/>
    </source>
</evidence>
<dbReference type="PROSITE" id="PS50800">
    <property type="entry name" value="SAP"/>
    <property type="match status" value="1"/>
</dbReference>
<dbReference type="InterPro" id="IPR013103">
    <property type="entry name" value="RVT_2"/>
</dbReference>
<comment type="caution">
    <text evidence="4">The sequence shown here is derived from an EMBL/GenBank/DDBJ whole genome shotgun (WGS) entry which is preliminary data.</text>
</comment>
<feature type="region of interest" description="Disordered" evidence="2">
    <location>
        <begin position="1"/>
        <end position="49"/>
    </location>
</feature>
<gene>
    <name evidence="4" type="primary">RE1</name>
    <name evidence="4" type="ORF">SNAT2548_LOCUS6665</name>
</gene>